<dbReference type="eggNOG" id="ENOG502S782">
    <property type="taxonomic scope" value="Eukaryota"/>
</dbReference>
<dbReference type="Proteomes" id="UP000029121">
    <property type="component" value="Unassembled WGS sequence"/>
</dbReference>
<accession>R0F7L0</accession>
<gene>
    <name evidence="1" type="ORF">CARUB_v10005905mg</name>
</gene>
<organism evidence="1 2">
    <name type="scientific">Capsella rubella</name>
    <dbReference type="NCBI Taxonomy" id="81985"/>
    <lineage>
        <taxon>Eukaryota</taxon>
        <taxon>Viridiplantae</taxon>
        <taxon>Streptophyta</taxon>
        <taxon>Embryophyta</taxon>
        <taxon>Tracheophyta</taxon>
        <taxon>Spermatophyta</taxon>
        <taxon>Magnoliopsida</taxon>
        <taxon>eudicotyledons</taxon>
        <taxon>Gunneridae</taxon>
        <taxon>Pentapetalae</taxon>
        <taxon>rosids</taxon>
        <taxon>malvids</taxon>
        <taxon>Brassicales</taxon>
        <taxon>Brassicaceae</taxon>
        <taxon>Camelineae</taxon>
        <taxon>Capsella</taxon>
    </lineage>
</organism>
<keyword evidence="2" id="KW-1185">Reference proteome</keyword>
<sequence length="166" mass="18584">MKKLKFWSRKKRKRKQACPSQPHHCSNEYSSLAAAGSYEYSSLAAAGSYEYFSLAAGLPVEPTAPPLSFWLDESQSFCQPEETSTFPWNTQLPSQQEETIVEANPLLLSQVSDLRIYQSYQQYMVPNPTNDVPIVEPHVATTAKRSVGIFGCVIELSSSLVRCFIP</sequence>
<evidence type="ECO:0000313" key="1">
    <source>
        <dbReference type="EMBL" id="EOA17546.1"/>
    </source>
</evidence>
<evidence type="ECO:0000313" key="2">
    <source>
        <dbReference type="Proteomes" id="UP000029121"/>
    </source>
</evidence>
<dbReference type="AlphaFoldDB" id="R0F7L0"/>
<reference evidence="2" key="1">
    <citation type="journal article" date="2013" name="Nat. Genet.">
        <title>The Capsella rubella genome and the genomic consequences of rapid mating system evolution.</title>
        <authorList>
            <person name="Slotte T."/>
            <person name="Hazzouri K.M."/>
            <person name="Agren J.A."/>
            <person name="Koenig D."/>
            <person name="Maumus F."/>
            <person name="Guo Y.L."/>
            <person name="Steige K."/>
            <person name="Platts A.E."/>
            <person name="Escobar J.S."/>
            <person name="Newman L.K."/>
            <person name="Wang W."/>
            <person name="Mandakova T."/>
            <person name="Vello E."/>
            <person name="Smith L.M."/>
            <person name="Henz S.R."/>
            <person name="Steffen J."/>
            <person name="Takuno S."/>
            <person name="Brandvain Y."/>
            <person name="Coop G."/>
            <person name="Andolfatto P."/>
            <person name="Hu T.T."/>
            <person name="Blanchette M."/>
            <person name="Clark R.M."/>
            <person name="Quesneville H."/>
            <person name="Nordborg M."/>
            <person name="Gaut B.S."/>
            <person name="Lysak M.A."/>
            <person name="Jenkins J."/>
            <person name="Grimwood J."/>
            <person name="Chapman J."/>
            <person name="Prochnik S."/>
            <person name="Shu S."/>
            <person name="Rokhsar D."/>
            <person name="Schmutz J."/>
            <person name="Weigel D."/>
            <person name="Wright S.I."/>
        </authorList>
    </citation>
    <scope>NUCLEOTIDE SEQUENCE [LARGE SCALE GENOMIC DNA]</scope>
    <source>
        <strain evidence="2">cv. Monte Gargano</strain>
    </source>
</reference>
<dbReference type="OrthoDB" id="1433808at2759"/>
<name>R0F7L0_9BRAS</name>
<proteinExistence type="predicted"/>
<protein>
    <submittedName>
        <fullName evidence="1">Uncharacterized protein</fullName>
    </submittedName>
</protein>
<dbReference type="KEGG" id="crb:17878845"/>
<dbReference type="EMBL" id="KB870811">
    <property type="protein sequence ID" value="EOA17546.1"/>
    <property type="molecule type" value="Genomic_DNA"/>
</dbReference>